<dbReference type="EMBL" id="AP022569">
    <property type="protein sequence ID" value="BBX45484.1"/>
    <property type="molecule type" value="Genomic_DNA"/>
</dbReference>
<dbReference type="GO" id="GO:0032259">
    <property type="term" value="P:methylation"/>
    <property type="evidence" value="ECO:0007669"/>
    <property type="project" value="UniProtKB-KW"/>
</dbReference>
<sequence length="232" mass="24956">MTPDVREAASVGSADLIYRSAAAGSSCWARNHHGHRRELPMARWMGGPDTTHEDRLADEHVLGHCSWRPTLDLGCGPGRFTASLQQRGSPALGVDSSAAAVEMTRRRGGTAIRGDLFAPLPAEGSWERVLLIDGNIGIGGNPVRTLRRAADLLAHGGIVILEMDSPATLFCYEMLRWETEQYLGHWFPWSRVGAAALGDIASAAGFLVTQVIEIHNRVIAVLTVAARSGASR</sequence>
<dbReference type="Proteomes" id="UP000465866">
    <property type="component" value="Chromosome"/>
</dbReference>
<organism evidence="2 3">
    <name type="scientific">Mycobacterium cookii</name>
    <dbReference type="NCBI Taxonomy" id="1775"/>
    <lineage>
        <taxon>Bacteria</taxon>
        <taxon>Bacillati</taxon>
        <taxon>Actinomycetota</taxon>
        <taxon>Actinomycetes</taxon>
        <taxon>Mycobacteriales</taxon>
        <taxon>Mycobacteriaceae</taxon>
        <taxon>Mycobacterium</taxon>
    </lineage>
</organism>
<dbReference type="AlphaFoldDB" id="A0A7I7KUK7"/>
<evidence type="ECO:0000313" key="3">
    <source>
        <dbReference type="Proteomes" id="UP000465866"/>
    </source>
</evidence>
<evidence type="ECO:0000313" key="2">
    <source>
        <dbReference type="EMBL" id="BBX45484.1"/>
    </source>
</evidence>
<feature type="domain" description="Methyltransferase" evidence="1">
    <location>
        <begin position="71"/>
        <end position="157"/>
    </location>
</feature>
<proteinExistence type="predicted"/>
<protein>
    <submittedName>
        <fullName evidence="2">Methyltransferase type 12</fullName>
    </submittedName>
</protein>
<gene>
    <name evidence="2" type="ORF">MCOO_14990</name>
</gene>
<dbReference type="Gene3D" id="3.40.50.150">
    <property type="entry name" value="Vaccinia Virus protein VP39"/>
    <property type="match status" value="1"/>
</dbReference>
<dbReference type="Pfam" id="PF13649">
    <property type="entry name" value="Methyltransf_25"/>
    <property type="match status" value="1"/>
</dbReference>
<dbReference type="KEGG" id="mcoo:MCOO_14990"/>
<keyword evidence="3" id="KW-1185">Reference proteome</keyword>
<name>A0A7I7KUK7_9MYCO</name>
<dbReference type="InterPro" id="IPR041698">
    <property type="entry name" value="Methyltransf_25"/>
</dbReference>
<dbReference type="RefSeq" id="WP_163775767.1">
    <property type="nucleotide sequence ID" value="NZ_AP022569.1"/>
</dbReference>
<dbReference type="CDD" id="cd02440">
    <property type="entry name" value="AdoMet_MTases"/>
    <property type="match status" value="1"/>
</dbReference>
<keyword evidence="2" id="KW-0808">Transferase</keyword>
<dbReference type="InterPro" id="IPR029063">
    <property type="entry name" value="SAM-dependent_MTases_sf"/>
</dbReference>
<evidence type="ECO:0000259" key="1">
    <source>
        <dbReference type="Pfam" id="PF13649"/>
    </source>
</evidence>
<reference evidence="2 3" key="1">
    <citation type="journal article" date="2019" name="Emerg. Microbes Infect.">
        <title>Comprehensive subspecies identification of 175 nontuberculous mycobacteria species based on 7547 genomic profiles.</title>
        <authorList>
            <person name="Matsumoto Y."/>
            <person name="Kinjo T."/>
            <person name="Motooka D."/>
            <person name="Nabeya D."/>
            <person name="Jung N."/>
            <person name="Uechi K."/>
            <person name="Horii T."/>
            <person name="Iida T."/>
            <person name="Fujita J."/>
            <person name="Nakamura S."/>
        </authorList>
    </citation>
    <scope>NUCLEOTIDE SEQUENCE [LARGE SCALE GENOMIC DNA]</scope>
    <source>
        <strain evidence="2 3">JCM 12404</strain>
    </source>
</reference>
<accession>A0A7I7KUK7</accession>
<dbReference type="SUPFAM" id="SSF53335">
    <property type="entry name" value="S-adenosyl-L-methionine-dependent methyltransferases"/>
    <property type="match status" value="1"/>
</dbReference>
<dbReference type="GO" id="GO:0008168">
    <property type="term" value="F:methyltransferase activity"/>
    <property type="evidence" value="ECO:0007669"/>
    <property type="project" value="UniProtKB-KW"/>
</dbReference>
<keyword evidence="2" id="KW-0489">Methyltransferase</keyword>